<dbReference type="SUPFAM" id="SSF50156">
    <property type="entry name" value="PDZ domain-like"/>
    <property type="match status" value="3"/>
</dbReference>
<dbReference type="AlphaFoldDB" id="A0A6P5L5B8"/>
<gene>
    <name evidence="4" type="primary">LOC110214301</name>
</gene>
<dbReference type="CDD" id="cd06759">
    <property type="entry name" value="PDZ3_PDZD2-PDZ1_hPro-IL-16-like"/>
    <property type="match status" value="1"/>
</dbReference>
<dbReference type="PANTHER" id="PTHR11324">
    <property type="entry name" value="IL16-RELATED"/>
    <property type="match status" value="1"/>
</dbReference>
<sequence>MGSYMMKFWSCSQHQSCSMDSIDPAREREVRGSVWPGPSLRGGAPRLESVGEDDELTVENGDPGGEMLEKFSQSARKHSLPQQLDSVGVRQEYHAVKKSTRSLSTAQVESPWRLAQPSIISTIVLMKGQGKGLGFSIVGGQDSARGRMGIFVKTIFPSGAAAADGGLKEGDEILEVNGESLQGLTHQEAIQTFKQLKKRIVALTVRTGLRGLSLTPCPTFTLMGQSRYLSTNASGGTPLPSSDKGDSSSLGRKGPGPKDRIVMKFTLNKEPGVGLGIGACCLTLENSSPGIYIHSLAPGSAAKMDSRLSRGDQILEADSVSLRHAALSEAYAILSECGPGPVSLIISRHPNPKVSEQMDEAIARSTHRDSKEASSSRVLGDEILEVNRESLQGLIHQEAIQTFKDKHAQFFHLILTCHELKALHHPGRPQASYVVSYPWSLGPRSGQTWQGSVLHSHRIQTSSFL</sequence>
<dbReference type="PANTHER" id="PTHR11324:SF16">
    <property type="entry name" value="PDZ DOMAIN-CONTAINING PROTEIN 2"/>
    <property type="match status" value="1"/>
</dbReference>
<evidence type="ECO:0000313" key="4">
    <source>
        <dbReference type="RefSeq" id="XP_020850796.1"/>
    </source>
</evidence>
<dbReference type="InParanoid" id="A0A6P5L5B8"/>
<dbReference type="GeneID" id="110214301"/>
<dbReference type="InterPro" id="IPR036034">
    <property type="entry name" value="PDZ_sf"/>
</dbReference>
<accession>A0A6P5L5B8</accession>
<reference evidence="4" key="1">
    <citation type="submission" date="2025-08" db="UniProtKB">
        <authorList>
            <consortium name="RefSeq"/>
        </authorList>
    </citation>
    <scope>IDENTIFICATION</scope>
    <source>
        <tissue evidence="4">Spleen</tissue>
    </source>
</reference>
<dbReference type="PROSITE" id="PS50106">
    <property type="entry name" value="PDZ"/>
    <property type="match status" value="2"/>
</dbReference>
<dbReference type="CDD" id="cd06760">
    <property type="entry name" value="PDZ4_PDZD2-PDZ2_hPro-IL-16-like"/>
    <property type="match status" value="1"/>
</dbReference>
<dbReference type="FunFam" id="2.30.42.10:FF:000127">
    <property type="entry name" value="Pro-interleukin-16"/>
    <property type="match status" value="1"/>
</dbReference>
<evidence type="ECO:0000256" key="1">
    <source>
        <dbReference type="SAM" id="MobiDB-lite"/>
    </source>
</evidence>
<dbReference type="Gene3D" id="2.30.42.10">
    <property type="match status" value="3"/>
</dbReference>
<proteinExistence type="predicted"/>
<feature type="domain" description="PDZ" evidence="2">
    <location>
        <begin position="264"/>
        <end position="338"/>
    </location>
</feature>
<protein>
    <submittedName>
        <fullName evidence="4">PDZ domain-containing protein 2-like isoform X1</fullName>
    </submittedName>
</protein>
<dbReference type="RefSeq" id="XP_020850796.1">
    <property type="nucleotide sequence ID" value="XM_020995137.1"/>
</dbReference>
<name>A0A6P5L5B8_PHACI</name>
<evidence type="ECO:0000259" key="2">
    <source>
        <dbReference type="PROSITE" id="PS50106"/>
    </source>
</evidence>
<dbReference type="Pfam" id="PF00595">
    <property type="entry name" value="PDZ"/>
    <property type="match status" value="2"/>
</dbReference>
<feature type="domain" description="PDZ" evidence="2">
    <location>
        <begin position="122"/>
        <end position="208"/>
    </location>
</feature>
<dbReference type="Proteomes" id="UP000515140">
    <property type="component" value="Unplaced"/>
</dbReference>
<organism evidence="3 4">
    <name type="scientific">Phascolarctos cinereus</name>
    <name type="common">Koala</name>
    <dbReference type="NCBI Taxonomy" id="38626"/>
    <lineage>
        <taxon>Eukaryota</taxon>
        <taxon>Metazoa</taxon>
        <taxon>Chordata</taxon>
        <taxon>Craniata</taxon>
        <taxon>Vertebrata</taxon>
        <taxon>Euteleostomi</taxon>
        <taxon>Mammalia</taxon>
        <taxon>Metatheria</taxon>
        <taxon>Diprotodontia</taxon>
        <taxon>Phascolarctidae</taxon>
        <taxon>Phascolarctos</taxon>
    </lineage>
</organism>
<keyword evidence="3" id="KW-1185">Reference proteome</keyword>
<evidence type="ECO:0000313" key="3">
    <source>
        <dbReference type="Proteomes" id="UP000515140"/>
    </source>
</evidence>
<dbReference type="SMART" id="SM00228">
    <property type="entry name" value="PDZ"/>
    <property type="match status" value="2"/>
</dbReference>
<dbReference type="KEGG" id="pcw:110214301"/>
<feature type="region of interest" description="Disordered" evidence="1">
    <location>
        <begin position="231"/>
        <end position="259"/>
    </location>
</feature>
<dbReference type="InterPro" id="IPR001478">
    <property type="entry name" value="PDZ"/>
</dbReference>